<dbReference type="Gene3D" id="3.30.1340.30">
    <property type="match status" value="3"/>
</dbReference>
<dbReference type="RefSeq" id="WP_188129886.1">
    <property type="nucleotide sequence ID" value="NZ_FRCB01000002.1"/>
</dbReference>
<dbReference type="SMART" id="SM00749">
    <property type="entry name" value="BON"/>
    <property type="match status" value="3"/>
</dbReference>
<feature type="domain" description="BON" evidence="2">
    <location>
        <begin position="148"/>
        <end position="215"/>
    </location>
</feature>
<organism evidence="3 4">
    <name type="scientific">Roseovarius litoreus</name>
    <dbReference type="NCBI Taxonomy" id="1155722"/>
    <lineage>
        <taxon>Bacteria</taxon>
        <taxon>Pseudomonadati</taxon>
        <taxon>Pseudomonadota</taxon>
        <taxon>Alphaproteobacteria</taxon>
        <taxon>Rhodobacterales</taxon>
        <taxon>Roseobacteraceae</taxon>
        <taxon>Roseovarius</taxon>
    </lineage>
</organism>
<dbReference type="InterPro" id="IPR007055">
    <property type="entry name" value="BON_dom"/>
</dbReference>
<keyword evidence="4" id="KW-1185">Reference proteome</keyword>
<feature type="domain" description="BON" evidence="2">
    <location>
        <begin position="77"/>
        <end position="145"/>
    </location>
</feature>
<accession>A0A1M7D7I9</accession>
<evidence type="ECO:0000259" key="2">
    <source>
        <dbReference type="PROSITE" id="PS50914"/>
    </source>
</evidence>
<dbReference type="PANTHER" id="PTHR34606">
    <property type="entry name" value="BON DOMAIN-CONTAINING PROTEIN"/>
    <property type="match status" value="1"/>
</dbReference>
<dbReference type="InterPro" id="IPR051686">
    <property type="entry name" value="Lipoprotein_DolP"/>
</dbReference>
<dbReference type="InterPro" id="IPR014004">
    <property type="entry name" value="Transpt-assoc_nodulatn_dom_bac"/>
</dbReference>
<evidence type="ECO:0000313" key="4">
    <source>
        <dbReference type="Proteomes" id="UP000322545"/>
    </source>
</evidence>
<dbReference type="EMBL" id="FRCB01000002">
    <property type="protein sequence ID" value="SHL75343.1"/>
    <property type="molecule type" value="Genomic_DNA"/>
</dbReference>
<evidence type="ECO:0000256" key="1">
    <source>
        <dbReference type="ARBA" id="ARBA00022729"/>
    </source>
</evidence>
<proteinExistence type="predicted"/>
<dbReference type="Proteomes" id="UP000322545">
    <property type="component" value="Unassembled WGS sequence"/>
</dbReference>
<keyword evidence="1" id="KW-0732">Signal</keyword>
<feature type="domain" description="BON" evidence="2">
    <location>
        <begin position="2"/>
        <end position="70"/>
    </location>
</feature>
<protein>
    <submittedName>
        <fullName evidence="3">Osmotically-inducible protein OsmY, contains BON domain</fullName>
    </submittedName>
</protein>
<gene>
    <name evidence="3" type="ORF">SAMN05443432_102457</name>
</gene>
<reference evidence="3 4" key="1">
    <citation type="submission" date="2016-11" db="EMBL/GenBank/DDBJ databases">
        <authorList>
            <person name="Varghese N."/>
            <person name="Submissions S."/>
        </authorList>
    </citation>
    <scope>NUCLEOTIDE SEQUENCE [LARGE SCALE GENOMIC DNA]</scope>
    <source>
        <strain evidence="3 4">DSM 28249</strain>
    </source>
</reference>
<name>A0A1M7D7I9_9RHOB</name>
<dbReference type="PANTHER" id="PTHR34606:SF4">
    <property type="entry name" value="OUTER MEMBRANE LIPOPROTEIN DOLP"/>
    <property type="match status" value="1"/>
</dbReference>
<dbReference type="PROSITE" id="PS50914">
    <property type="entry name" value="BON"/>
    <property type="match status" value="3"/>
</dbReference>
<dbReference type="Pfam" id="PF04972">
    <property type="entry name" value="BON"/>
    <property type="match status" value="3"/>
</dbReference>
<sequence length="215" mass="23436">MKDTDLQQDILDALDFEPSIDAADIGVSVDEGVVTLTGHVTTFAERATAEKVTMRVKGVRGIVVDIEVRPIGTHRTADDDIAKRILHILEWNTSVPENAIRVKVHNGWVTLSGDVQWNFQKQAAARAIRGLAGVTGLTNAISISPSFSPSDVHERIENALRRDAELEASGIRITVDSGHVILSGHVRHIKERQTAERAAWSVPGVKSVEDRISVS</sequence>
<evidence type="ECO:0000313" key="3">
    <source>
        <dbReference type="EMBL" id="SHL75343.1"/>
    </source>
</evidence>
<dbReference type="AlphaFoldDB" id="A0A1M7D7I9"/>